<evidence type="ECO:0000256" key="2">
    <source>
        <dbReference type="ARBA" id="ARBA00022908"/>
    </source>
</evidence>
<keyword evidence="3" id="KW-0238">DNA-binding</keyword>
<feature type="region of interest" description="Disordered" evidence="4">
    <location>
        <begin position="166"/>
        <end position="187"/>
    </location>
</feature>
<evidence type="ECO:0000256" key="4">
    <source>
        <dbReference type="SAM" id="MobiDB-lite"/>
    </source>
</evidence>
<reference evidence="8 9" key="1">
    <citation type="journal article" date="2018" name="Arch. Microbiol.">
        <title>New insights into the metabolic potential of the phototrophic purple bacterium Rhodopila globiformis DSM 161(T) from its draft genome sequence and evidence for a vanadium-dependent nitrogenase.</title>
        <authorList>
            <person name="Imhoff J.F."/>
            <person name="Rahn T."/>
            <person name="Kunzel S."/>
            <person name="Neulinger S.C."/>
        </authorList>
    </citation>
    <scope>NUCLEOTIDE SEQUENCE [LARGE SCALE GENOMIC DNA]</scope>
    <source>
        <strain evidence="8 9">DSM 16996</strain>
    </source>
</reference>
<dbReference type="AlphaFoldDB" id="A0A2S6NFT5"/>
<dbReference type="InterPro" id="IPR038488">
    <property type="entry name" value="Integrase_DNA-bd_sf"/>
</dbReference>
<dbReference type="EMBL" id="NHSJ01000018">
    <property type="protein sequence ID" value="PPQ33505.1"/>
    <property type="molecule type" value="Genomic_DNA"/>
</dbReference>
<keyword evidence="2" id="KW-0229">DNA integration</keyword>
<dbReference type="InterPro" id="IPR053876">
    <property type="entry name" value="Phage_int_M"/>
</dbReference>
<evidence type="ECO:0000313" key="9">
    <source>
        <dbReference type="Proteomes" id="UP000239089"/>
    </source>
</evidence>
<dbReference type="PANTHER" id="PTHR30629:SF2">
    <property type="entry name" value="PROPHAGE INTEGRASE INTS-RELATED"/>
    <property type="match status" value="1"/>
</dbReference>
<dbReference type="Pfam" id="PF13356">
    <property type="entry name" value="Arm-DNA-bind_3"/>
    <property type="match status" value="1"/>
</dbReference>
<comment type="caution">
    <text evidence="8">The sequence shown here is derived from an EMBL/GenBank/DDBJ whole genome shotgun (WGS) entry which is preliminary data.</text>
</comment>
<dbReference type="Proteomes" id="UP000239089">
    <property type="component" value="Unassembled WGS sequence"/>
</dbReference>
<dbReference type="Gene3D" id="1.10.150.130">
    <property type="match status" value="1"/>
</dbReference>
<organism evidence="8 9">
    <name type="scientific">Rhodoblastus sphagnicola</name>
    <dbReference type="NCBI Taxonomy" id="333368"/>
    <lineage>
        <taxon>Bacteria</taxon>
        <taxon>Pseudomonadati</taxon>
        <taxon>Pseudomonadota</taxon>
        <taxon>Alphaproteobacteria</taxon>
        <taxon>Hyphomicrobiales</taxon>
        <taxon>Rhodoblastaceae</taxon>
        <taxon>Rhodoblastus</taxon>
    </lineage>
</organism>
<dbReference type="InterPro" id="IPR011010">
    <property type="entry name" value="DNA_brk_join_enz"/>
</dbReference>
<evidence type="ECO:0000313" key="8">
    <source>
        <dbReference type="EMBL" id="PPQ33505.1"/>
    </source>
</evidence>
<keyword evidence="9" id="KW-1185">Reference proteome</keyword>
<feature type="domain" description="Transposase for insertion sequence element IS21-like C-terminal" evidence="7">
    <location>
        <begin position="244"/>
        <end position="306"/>
    </location>
</feature>
<dbReference type="PANTHER" id="PTHR30629">
    <property type="entry name" value="PROPHAGE INTEGRASE"/>
    <property type="match status" value="1"/>
</dbReference>
<accession>A0A2S6NFT5</accession>
<dbReference type="InterPro" id="IPR050808">
    <property type="entry name" value="Phage_Integrase"/>
</dbReference>
<evidence type="ECO:0000256" key="1">
    <source>
        <dbReference type="ARBA" id="ARBA00008857"/>
    </source>
</evidence>
<dbReference type="InterPro" id="IPR010998">
    <property type="entry name" value="Integrase_recombinase_N"/>
</dbReference>
<dbReference type="InterPro" id="IPR054353">
    <property type="entry name" value="IstA-like_C"/>
</dbReference>
<sequence>MAKDLTIKALENFKPGSARREIPDGHTRGLFFVIQPSGLGNWALRYRIGGKPKKLTIGPFPAIDLPTARKLAAQSIQAIACGEDPAKTKKAAKEAARAPVAPVQDIFEDVVDKFIARHAKAKNRKSTADEAERTLKREFVSVWKGRRLSSITRAEVRDVLDAMVDRGSPGTATRNNPGVANENGSIEAANGHIKVRLDQRLPRRESRDFDSLEAYRAFVDRVCDRHNARRAKAVAAERETLKKLPRRRTTDFSTVTPKVTRNSTINVDRVLYSVPSRLIGHKLEVRLFDDRLECFLGPDLVMRLTRVRTDGARGHAIDYHHLIGTLRRKPQALRYLVYREALFPRAAYARAWAALDAAVPPRDACRAMVGLLVLASTREAVEIALADRLDAILDAGKLPDLAKLEEEFASKPSPSSEVAIPEPNLQVYNRLLSSACEVQL</sequence>
<evidence type="ECO:0000259" key="5">
    <source>
        <dbReference type="Pfam" id="PF13356"/>
    </source>
</evidence>
<dbReference type="InterPro" id="IPR025166">
    <property type="entry name" value="Integrase_DNA_bind_dom"/>
</dbReference>
<feature type="domain" description="Integrase DNA-binding" evidence="5">
    <location>
        <begin position="5"/>
        <end position="92"/>
    </location>
</feature>
<comment type="similarity">
    <text evidence="1">Belongs to the 'phage' integrase family.</text>
</comment>
<dbReference type="Gene3D" id="3.30.160.390">
    <property type="entry name" value="Integrase, DNA-binding domain"/>
    <property type="match status" value="1"/>
</dbReference>
<dbReference type="SUPFAM" id="SSF56349">
    <property type="entry name" value="DNA breaking-rejoining enzymes"/>
    <property type="match status" value="1"/>
</dbReference>
<dbReference type="OrthoDB" id="525881at2"/>
<dbReference type="Pfam" id="PF22022">
    <property type="entry name" value="Phage_int_M"/>
    <property type="match status" value="1"/>
</dbReference>
<dbReference type="GO" id="GO:0015074">
    <property type="term" value="P:DNA integration"/>
    <property type="evidence" value="ECO:0007669"/>
    <property type="project" value="UniProtKB-KW"/>
</dbReference>
<gene>
    <name evidence="8" type="ORF">CCR94_01220</name>
</gene>
<name>A0A2S6NFT5_9HYPH</name>
<evidence type="ECO:0000256" key="3">
    <source>
        <dbReference type="ARBA" id="ARBA00023125"/>
    </source>
</evidence>
<feature type="compositionally biased region" description="Polar residues" evidence="4">
    <location>
        <begin position="170"/>
        <end position="184"/>
    </location>
</feature>
<dbReference type="GO" id="GO:0003677">
    <property type="term" value="F:DNA binding"/>
    <property type="evidence" value="ECO:0007669"/>
    <property type="project" value="UniProtKB-KW"/>
</dbReference>
<feature type="domain" description="Phage integrase central" evidence="6">
    <location>
        <begin position="107"/>
        <end position="174"/>
    </location>
</feature>
<evidence type="ECO:0000259" key="7">
    <source>
        <dbReference type="Pfam" id="PF22483"/>
    </source>
</evidence>
<evidence type="ECO:0000259" key="6">
    <source>
        <dbReference type="Pfam" id="PF22022"/>
    </source>
</evidence>
<proteinExistence type="inferred from homology"/>
<protein>
    <submittedName>
        <fullName evidence="8">Uncharacterized protein</fullName>
    </submittedName>
</protein>
<dbReference type="Pfam" id="PF22483">
    <property type="entry name" value="Mu-transpos_C_2"/>
    <property type="match status" value="1"/>
</dbReference>